<dbReference type="RefSeq" id="WP_022800133.1">
    <property type="nucleotide sequence ID" value="NZ_JAURUR010000007.1"/>
</dbReference>
<accession>A0ABT9MEI9</accession>
<keyword evidence="1" id="KW-0812">Transmembrane</keyword>
<proteinExistence type="predicted"/>
<keyword evidence="1" id="KW-0472">Membrane</keyword>
<evidence type="ECO:0000313" key="3">
    <source>
        <dbReference type="Proteomes" id="UP001232163"/>
    </source>
</evidence>
<dbReference type="EMBL" id="JAURUR010000007">
    <property type="protein sequence ID" value="MDP9764919.1"/>
    <property type="molecule type" value="Genomic_DNA"/>
</dbReference>
<gene>
    <name evidence="2" type="ORF">QO006_002366</name>
</gene>
<dbReference type="Proteomes" id="UP001232163">
    <property type="component" value="Unassembled WGS sequence"/>
</dbReference>
<organism evidence="2 3">
    <name type="scientific">Deinococcus enclensis</name>
    <dbReference type="NCBI Taxonomy" id="1049582"/>
    <lineage>
        <taxon>Bacteria</taxon>
        <taxon>Thermotogati</taxon>
        <taxon>Deinococcota</taxon>
        <taxon>Deinococci</taxon>
        <taxon>Deinococcales</taxon>
        <taxon>Deinococcaceae</taxon>
        <taxon>Deinococcus</taxon>
    </lineage>
</organism>
<name>A0ABT9MEI9_9DEIO</name>
<protein>
    <submittedName>
        <fullName evidence="2">Uncharacterized protein</fullName>
    </submittedName>
</protein>
<feature type="transmembrane region" description="Helical" evidence="1">
    <location>
        <begin position="12"/>
        <end position="36"/>
    </location>
</feature>
<keyword evidence="3" id="KW-1185">Reference proteome</keyword>
<evidence type="ECO:0000313" key="2">
    <source>
        <dbReference type="EMBL" id="MDP9764919.1"/>
    </source>
</evidence>
<sequence length="53" mass="5635">MGSRRTAPRSQGLLTWALLLIGVGALLGIGAASAYLGRKDRLQPEDPDTPLFI</sequence>
<reference evidence="2 3" key="1">
    <citation type="submission" date="2023-07" db="EMBL/GenBank/DDBJ databases">
        <title>Genomic Encyclopedia of Type Strains, Phase IV (KMG-IV): sequencing the most valuable type-strain genomes for metagenomic binning, comparative biology and taxonomic classification.</title>
        <authorList>
            <person name="Goeker M."/>
        </authorList>
    </citation>
    <scope>NUCLEOTIDE SEQUENCE [LARGE SCALE GENOMIC DNA]</scope>
    <source>
        <strain evidence="2 3">NIO-1023</strain>
    </source>
</reference>
<keyword evidence="1" id="KW-1133">Transmembrane helix</keyword>
<evidence type="ECO:0000256" key="1">
    <source>
        <dbReference type="SAM" id="Phobius"/>
    </source>
</evidence>
<comment type="caution">
    <text evidence="2">The sequence shown here is derived from an EMBL/GenBank/DDBJ whole genome shotgun (WGS) entry which is preliminary data.</text>
</comment>